<dbReference type="PANTHER" id="PTHR36504:SF1">
    <property type="entry name" value="LIPOPOLYSACCHARIDE EXPORT SYSTEM PROTEIN LPTA"/>
    <property type="match status" value="1"/>
</dbReference>
<evidence type="ECO:0000256" key="2">
    <source>
        <dbReference type="SAM" id="SignalP"/>
    </source>
</evidence>
<dbReference type="RefSeq" id="WP_304377577.1">
    <property type="nucleotide sequence ID" value="NZ_JAUOZU010000012.1"/>
</dbReference>
<evidence type="ECO:0000313" key="4">
    <source>
        <dbReference type="EMBL" id="MDO6965650.1"/>
    </source>
</evidence>
<dbReference type="Proteomes" id="UP001174932">
    <property type="component" value="Unassembled WGS sequence"/>
</dbReference>
<evidence type="ECO:0000259" key="3">
    <source>
        <dbReference type="Pfam" id="PF03968"/>
    </source>
</evidence>
<feature type="domain" description="Organic solvent tolerance-like N-terminal" evidence="3">
    <location>
        <begin position="43"/>
        <end position="157"/>
    </location>
</feature>
<gene>
    <name evidence="4" type="ORF">Q4481_16920</name>
</gene>
<accession>A0ABT8YR64</accession>
<sequence length="180" mass="19271">MRPSFVLTTMACALLCLSAVSATAQDRTSKMSGLALSNDKPIQIESDNLEIRDQEKRALFDGNVSVTQGTTNLKASNMIVYYKGSGDSISSGNSGDIDRIEVKGNVRLVSGTQSARGETGAFDMTTEILTLKGKQVVLADGANVFTGCKLTVWMKNGEAKLESCGGRVRIQLDPKSRKTN</sequence>
<dbReference type="Pfam" id="PF03968">
    <property type="entry name" value="LptD_N"/>
    <property type="match status" value="1"/>
</dbReference>
<evidence type="ECO:0000313" key="5">
    <source>
        <dbReference type="Proteomes" id="UP001174932"/>
    </source>
</evidence>
<feature type="signal peptide" evidence="2">
    <location>
        <begin position="1"/>
        <end position="24"/>
    </location>
</feature>
<dbReference type="InterPro" id="IPR052037">
    <property type="entry name" value="LPS_export_LptA"/>
</dbReference>
<dbReference type="PANTHER" id="PTHR36504">
    <property type="entry name" value="LIPOPOLYSACCHARIDE EXPORT SYSTEM PROTEIN LPTA"/>
    <property type="match status" value="1"/>
</dbReference>
<evidence type="ECO:0000256" key="1">
    <source>
        <dbReference type="ARBA" id="ARBA00022729"/>
    </source>
</evidence>
<feature type="chain" id="PRO_5046470300" evidence="2">
    <location>
        <begin position="25"/>
        <end position="180"/>
    </location>
</feature>
<dbReference type="Gene3D" id="2.60.450.10">
    <property type="entry name" value="Lipopolysaccharide (LPS) transport protein A like domain"/>
    <property type="match status" value="1"/>
</dbReference>
<keyword evidence="1 2" id="KW-0732">Signal</keyword>
<organism evidence="4 5">
    <name type="scientific">Rhizobium alvei</name>
    <dbReference type="NCBI Taxonomy" id="1132659"/>
    <lineage>
        <taxon>Bacteria</taxon>
        <taxon>Pseudomonadati</taxon>
        <taxon>Pseudomonadota</taxon>
        <taxon>Alphaproteobacteria</taxon>
        <taxon>Hyphomicrobiales</taxon>
        <taxon>Rhizobiaceae</taxon>
        <taxon>Rhizobium/Agrobacterium group</taxon>
        <taxon>Rhizobium</taxon>
    </lineage>
</organism>
<dbReference type="InterPro" id="IPR005653">
    <property type="entry name" value="OstA-like_N"/>
</dbReference>
<reference evidence="4" key="1">
    <citation type="journal article" date="2015" name="Int. J. Syst. Evol. Microbiol.">
        <title>Rhizobium alvei sp. nov., isolated from a freshwater river.</title>
        <authorList>
            <person name="Sheu S.Y."/>
            <person name="Huang H.W."/>
            <person name="Young C.C."/>
            <person name="Chen W.M."/>
        </authorList>
    </citation>
    <scope>NUCLEOTIDE SEQUENCE</scope>
    <source>
        <strain evidence="4">TNR-22</strain>
    </source>
</reference>
<comment type="caution">
    <text evidence="4">The sequence shown here is derived from an EMBL/GenBank/DDBJ whole genome shotgun (WGS) entry which is preliminary data.</text>
</comment>
<keyword evidence="5" id="KW-1185">Reference proteome</keyword>
<proteinExistence type="predicted"/>
<protein>
    <submittedName>
        <fullName evidence="4">LptA/OstA family protein</fullName>
    </submittedName>
</protein>
<name>A0ABT8YR64_9HYPH</name>
<reference evidence="4" key="2">
    <citation type="submission" date="2023-07" db="EMBL/GenBank/DDBJ databases">
        <authorList>
            <person name="Shen H."/>
        </authorList>
    </citation>
    <scope>NUCLEOTIDE SEQUENCE</scope>
    <source>
        <strain evidence="4">TNR-22</strain>
    </source>
</reference>
<dbReference type="EMBL" id="JAUOZU010000012">
    <property type="protein sequence ID" value="MDO6965650.1"/>
    <property type="molecule type" value="Genomic_DNA"/>
</dbReference>